<dbReference type="AlphaFoldDB" id="A0A1B6CC54"/>
<dbReference type="InterPro" id="IPR050863">
    <property type="entry name" value="CenT-Element_Derived"/>
</dbReference>
<dbReference type="GO" id="GO:0005634">
    <property type="term" value="C:nucleus"/>
    <property type="evidence" value="ECO:0007669"/>
    <property type="project" value="TreeGrafter"/>
</dbReference>
<feature type="domain" description="DDE-1" evidence="1">
    <location>
        <begin position="38"/>
        <end position="202"/>
    </location>
</feature>
<evidence type="ECO:0000259" key="1">
    <source>
        <dbReference type="Pfam" id="PF03184"/>
    </source>
</evidence>
<organism evidence="2">
    <name type="scientific">Clastoptera arizonana</name>
    <name type="common">Arizona spittle bug</name>
    <dbReference type="NCBI Taxonomy" id="38151"/>
    <lineage>
        <taxon>Eukaryota</taxon>
        <taxon>Metazoa</taxon>
        <taxon>Ecdysozoa</taxon>
        <taxon>Arthropoda</taxon>
        <taxon>Hexapoda</taxon>
        <taxon>Insecta</taxon>
        <taxon>Pterygota</taxon>
        <taxon>Neoptera</taxon>
        <taxon>Paraneoptera</taxon>
        <taxon>Hemiptera</taxon>
        <taxon>Auchenorrhyncha</taxon>
        <taxon>Cercopoidea</taxon>
        <taxon>Clastopteridae</taxon>
        <taxon>Clastoptera</taxon>
    </lineage>
</organism>
<evidence type="ECO:0000313" key="2">
    <source>
        <dbReference type="EMBL" id="JAS10860.1"/>
    </source>
</evidence>
<protein>
    <recommendedName>
        <fullName evidence="1">DDE-1 domain-containing protein</fullName>
    </recommendedName>
</protein>
<dbReference type="EMBL" id="GEDC01026438">
    <property type="protein sequence ID" value="JAS10860.1"/>
    <property type="molecule type" value="Transcribed_RNA"/>
</dbReference>
<dbReference type="InterPro" id="IPR036397">
    <property type="entry name" value="RNaseH_sf"/>
</dbReference>
<dbReference type="GO" id="GO:0003677">
    <property type="term" value="F:DNA binding"/>
    <property type="evidence" value="ECO:0007669"/>
    <property type="project" value="TreeGrafter"/>
</dbReference>
<feature type="non-terminal residue" evidence="2">
    <location>
        <position position="314"/>
    </location>
</feature>
<dbReference type="PANTHER" id="PTHR19303:SF73">
    <property type="entry name" value="PROTEIN PDC2"/>
    <property type="match status" value="1"/>
</dbReference>
<proteinExistence type="predicted"/>
<dbReference type="Pfam" id="PF03184">
    <property type="entry name" value="DDE_1"/>
    <property type="match status" value="1"/>
</dbReference>
<sequence>MVVKTFLTETRLAFFYRLTPQNTLKFKGEKCIGGKLSKERVTVFVCANMAGTEKRNLLVIGKSRNPRCFKSVKKLPVKYRSNKKTWMTSEIFEEEIRTWDEELVKKKRRIALLVDNCTAHPKIKEIKNIRLIFLPPNCTSVLQPMDQGVIKSLKAHYRKKLAICILQEQGPLNFGKVTLLDACRFLHKAWNEVTESTIAHCFNHAGLSTYAVNYDDDEDNMPLNEWIQQYNVPQELDSFISFNKTVITNGIDTDEEIISQVLQEKNTGENDECGAEDEVEADELQEPPTYSQALTQVRQLISFYECKRENSSDD</sequence>
<gene>
    <name evidence="2" type="ORF">g.19640</name>
</gene>
<reference evidence="2" key="1">
    <citation type="submission" date="2015-12" db="EMBL/GenBank/DDBJ databases">
        <title>De novo transcriptome assembly of four potential Pierce s Disease insect vectors from Arizona vineyards.</title>
        <authorList>
            <person name="Tassone E.E."/>
        </authorList>
    </citation>
    <scope>NUCLEOTIDE SEQUENCE</scope>
</reference>
<dbReference type="PANTHER" id="PTHR19303">
    <property type="entry name" value="TRANSPOSON"/>
    <property type="match status" value="1"/>
</dbReference>
<dbReference type="InterPro" id="IPR004875">
    <property type="entry name" value="DDE_SF_endonuclease_dom"/>
</dbReference>
<name>A0A1B6CC54_9HEMI</name>
<accession>A0A1B6CC54</accession>
<dbReference type="Gene3D" id="3.30.420.10">
    <property type="entry name" value="Ribonuclease H-like superfamily/Ribonuclease H"/>
    <property type="match status" value="1"/>
</dbReference>